<reference evidence="2" key="1">
    <citation type="submission" date="2022-11" db="UniProtKB">
        <authorList>
            <consortium name="WormBaseParasite"/>
        </authorList>
    </citation>
    <scope>IDENTIFICATION</scope>
</reference>
<proteinExistence type="predicted"/>
<organism evidence="1 2">
    <name type="scientific">Panagrolaimus sp. ES5</name>
    <dbReference type="NCBI Taxonomy" id="591445"/>
    <lineage>
        <taxon>Eukaryota</taxon>
        <taxon>Metazoa</taxon>
        <taxon>Ecdysozoa</taxon>
        <taxon>Nematoda</taxon>
        <taxon>Chromadorea</taxon>
        <taxon>Rhabditida</taxon>
        <taxon>Tylenchina</taxon>
        <taxon>Panagrolaimomorpha</taxon>
        <taxon>Panagrolaimoidea</taxon>
        <taxon>Panagrolaimidae</taxon>
        <taxon>Panagrolaimus</taxon>
    </lineage>
</organism>
<sequence length="81" mass="9316">MDGLDHVHEEDASIFDDSNDPLYLSNITSKYLKLAIQFCQFFINSQPYIPILPYQASITNFGLTDSERFLLSLNLNEQTKL</sequence>
<evidence type="ECO:0000313" key="2">
    <source>
        <dbReference type="WBParaSite" id="ES5_v2.g22935.t1"/>
    </source>
</evidence>
<dbReference type="Proteomes" id="UP000887579">
    <property type="component" value="Unplaced"/>
</dbReference>
<evidence type="ECO:0000313" key="1">
    <source>
        <dbReference type="Proteomes" id="UP000887579"/>
    </source>
</evidence>
<dbReference type="WBParaSite" id="ES5_v2.g22935.t1">
    <property type="protein sequence ID" value="ES5_v2.g22935.t1"/>
    <property type="gene ID" value="ES5_v2.g22935"/>
</dbReference>
<accession>A0AC34G0G9</accession>
<name>A0AC34G0G9_9BILA</name>
<protein>
    <submittedName>
        <fullName evidence="2">Uncharacterized protein</fullName>
    </submittedName>
</protein>